<proteinExistence type="predicted"/>
<organism evidence="2 3">
    <name type="scientific">Cymbomonas tetramitiformis</name>
    <dbReference type="NCBI Taxonomy" id="36881"/>
    <lineage>
        <taxon>Eukaryota</taxon>
        <taxon>Viridiplantae</taxon>
        <taxon>Chlorophyta</taxon>
        <taxon>Pyramimonadophyceae</taxon>
        <taxon>Pyramimonadales</taxon>
        <taxon>Pyramimonadaceae</taxon>
        <taxon>Cymbomonas</taxon>
    </lineage>
</organism>
<keyword evidence="3" id="KW-1185">Reference proteome</keyword>
<feature type="region of interest" description="Disordered" evidence="1">
    <location>
        <begin position="1"/>
        <end position="22"/>
    </location>
</feature>
<name>A0AAE0FIR8_9CHLO</name>
<reference evidence="2 3" key="1">
    <citation type="journal article" date="2015" name="Genome Biol. Evol.">
        <title>Comparative Genomics of a Bacterivorous Green Alga Reveals Evolutionary Causalities and Consequences of Phago-Mixotrophic Mode of Nutrition.</title>
        <authorList>
            <person name="Burns J.A."/>
            <person name="Paasch A."/>
            <person name="Narechania A."/>
            <person name="Kim E."/>
        </authorList>
    </citation>
    <scope>NUCLEOTIDE SEQUENCE [LARGE SCALE GENOMIC DNA]</scope>
    <source>
        <strain evidence="2 3">PLY_AMNH</strain>
    </source>
</reference>
<sequence length="101" mass="10892">MTDNHKINIPDSAVGGVASRRPSRDAVVGGVLCHHPPDCIPGLRHQQPTGPGTAYLHFDIDDGIDCGLGFDYYGIIPGQSTDLHQIFNEWPPSRDLCARSG</sequence>
<protein>
    <submittedName>
        <fullName evidence="2">Uncharacterized protein</fullName>
    </submittedName>
</protein>
<dbReference type="Proteomes" id="UP001190700">
    <property type="component" value="Unassembled WGS sequence"/>
</dbReference>
<evidence type="ECO:0000313" key="3">
    <source>
        <dbReference type="Proteomes" id="UP001190700"/>
    </source>
</evidence>
<dbReference type="EMBL" id="LGRX02017573">
    <property type="protein sequence ID" value="KAK3260587.1"/>
    <property type="molecule type" value="Genomic_DNA"/>
</dbReference>
<gene>
    <name evidence="2" type="ORF">CYMTET_30467</name>
</gene>
<evidence type="ECO:0000313" key="2">
    <source>
        <dbReference type="EMBL" id="KAK3260587.1"/>
    </source>
</evidence>
<comment type="caution">
    <text evidence="2">The sequence shown here is derived from an EMBL/GenBank/DDBJ whole genome shotgun (WGS) entry which is preliminary data.</text>
</comment>
<evidence type="ECO:0000256" key="1">
    <source>
        <dbReference type="SAM" id="MobiDB-lite"/>
    </source>
</evidence>
<dbReference type="AlphaFoldDB" id="A0AAE0FIR8"/>
<accession>A0AAE0FIR8</accession>